<evidence type="ECO:0000313" key="1">
    <source>
        <dbReference type="EMBL" id="KAJ9106919.1"/>
    </source>
</evidence>
<gene>
    <name evidence="1" type="ORF">QFC20_003928</name>
</gene>
<accession>A0ACC2W6V5</accession>
<comment type="caution">
    <text evidence="1">The sequence shown here is derived from an EMBL/GenBank/DDBJ whole genome shotgun (WGS) entry which is preliminary data.</text>
</comment>
<proteinExistence type="predicted"/>
<name>A0ACC2W6V5_9TREE</name>
<keyword evidence="2" id="KW-1185">Reference proteome</keyword>
<organism evidence="1 2">
    <name type="scientific">Naganishia adeliensis</name>
    <dbReference type="NCBI Taxonomy" id="92952"/>
    <lineage>
        <taxon>Eukaryota</taxon>
        <taxon>Fungi</taxon>
        <taxon>Dikarya</taxon>
        <taxon>Basidiomycota</taxon>
        <taxon>Agaricomycotina</taxon>
        <taxon>Tremellomycetes</taxon>
        <taxon>Filobasidiales</taxon>
        <taxon>Filobasidiaceae</taxon>
        <taxon>Naganishia</taxon>
    </lineage>
</organism>
<protein>
    <submittedName>
        <fullName evidence="1">Uncharacterized protein</fullName>
    </submittedName>
</protein>
<reference evidence="1" key="1">
    <citation type="submission" date="2023-04" db="EMBL/GenBank/DDBJ databases">
        <title>Draft Genome sequencing of Naganishia species isolated from polar environments using Oxford Nanopore Technology.</title>
        <authorList>
            <person name="Leo P."/>
            <person name="Venkateswaran K."/>
        </authorList>
    </citation>
    <scope>NUCLEOTIDE SEQUENCE</scope>
    <source>
        <strain evidence="1">MNA-CCFEE 5262</strain>
    </source>
</reference>
<evidence type="ECO:0000313" key="2">
    <source>
        <dbReference type="Proteomes" id="UP001230649"/>
    </source>
</evidence>
<dbReference type="Proteomes" id="UP001230649">
    <property type="component" value="Unassembled WGS sequence"/>
</dbReference>
<sequence length="525" mass="57717">MLNDDTNTIAGQPDDQLKPTISHSEKVDNVHEDAERAQILSDEDLSPEEEKALLRRIDIKILPLVTALYLLSFLDRTNIGQANVAGLSTDLGLSSSQYQVALVVFFVGYIVIELPFNLMLKRFKPPMVIGISMVIWGICCVCIGLVQNAGGLTGTRFLLGIFEGGLFPGLNLLLSCWYSRKEQNTRIAIFFAGASLSGAFGGALAYGIARMDGVAGLEGWRWIFILEGILTVLVALFSFRYLVSFPEDEKNLLSPQEARKWKHRLALSQGITNIDIKENVRHQILNTFLDWRAWAYALIMSLFSPTIIRDLGFAKSAVANLLIVPPYFLGFLTCLGIAVLSDRAGVRAPFIIGCMSITAIGFIILIAVDGTPGVKYFAVHLAVAGISPSVATSCTFAVSAFGPHAVRATAFGLFMILGNAMGMVSSVLYPAADAPRYVKGHATNLAFAFLAITMASILMYDNWRKNKARDAFRFAHPDGRDFDYRNATTAAEKEKWGISHLRDDQVLALGHNHPAFRFQLFKHNL</sequence>
<dbReference type="EMBL" id="JASBWS010000040">
    <property type="protein sequence ID" value="KAJ9106919.1"/>
    <property type="molecule type" value="Genomic_DNA"/>
</dbReference>